<dbReference type="PANTHER" id="PTHR13663:SF2">
    <property type="entry name" value="SIMILAR TO RIKEN CDNA 6430548M08"/>
    <property type="match status" value="1"/>
</dbReference>
<dbReference type="PANTHER" id="PTHR13663">
    <property type="entry name" value="SIMILAR TO RIKEN CDNA 6430548M08"/>
    <property type="match status" value="1"/>
</dbReference>
<dbReference type="AlphaFoldDB" id="A0AAJ7UHJ6"/>
<evidence type="ECO:0000313" key="2">
    <source>
        <dbReference type="Proteomes" id="UP001318040"/>
    </source>
</evidence>
<evidence type="ECO:0000256" key="1">
    <source>
        <dbReference type="SAM" id="MobiDB-lite"/>
    </source>
</evidence>
<dbReference type="CTD" id="9764"/>
<dbReference type="RefSeq" id="XP_032834932.1">
    <property type="nucleotide sequence ID" value="XM_032979041.1"/>
</dbReference>
<dbReference type="KEGG" id="pmrn:116957086"/>
<gene>
    <name evidence="3" type="primary">KIAA0513</name>
</gene>
<evidence type="ECO:0000313" key="3">
    <source>
        <dbReference type="RefSeq" id="XP_032834932.1"/>
    </source>
</evidence>
<sequence>MREYIDTIFIGGTDMGQERKACFGQLCQEPLGCGREWFSRLICAQRCISKCVSEQTFYRLVQSFAVVLFECNALEDFVPAKNLMTMCFTFYHVGRPATAVDGADRGRRRGWRPPPPTPPGIVGSSWPKWGDKGGGGGGGSRTLSRESFMEMLGLEGRSKTPAKTVRNGNVERVPVEAAREQGIKIYLYTHLKQQPIW</sequence>
<reference evidence="3" key="1">
    <citation type="submission" date="2025-08" db="UniProtKB">
        <authorList>
            <consortium name="RefSeq"/>
        </authorList>
    </citation>
    <scope>IDENTIFICATION</scope>
    <source>
        <tissue evidence="3">Sperm</tissue>
    </source>
</reference>
<proteinExistence type="predicted"/>
<feature type="region of interest" description="Disordered" evidence="1">
    <location>
        <begin position="101"/>
        <end position="142"/>
    </location>
</feature>
<organism evidence="2 3">
    <name type="scientific">Petromyzon marinus</name>
    <name type="common">Sea lamprey</name>
    <dbReference type="NCBI Taxonomy" id="7757"/>
    <lineage>
        <taxon>Eukaryota</taxon>
        <taxon>Metazoa</taxon>
        <taxon>Chordata</taxon>
        <taxon>Craniata</taxon>
        <taxon>Vertebrata</taxon>
        <taxon>Cyclostomata</taxon>
        <taxon>Hyperoartia</taxon>
        <taxon>Petromyzontiformes</taxon>
        <taxon>Petromyzontidae</taxon>
        <taxon>Petromyzon</taxon>
    </lineage>
</organism>
<dbReference type="Proteomes" id="UP001318040">
    <property type="component" value="Chromosome 69"/>
</dbReference>
<name>A0AAJ7UHJ6_PETMA</name>
<accession>A0AAJ7UHJ6</accession>
<dbReference type="InterPro" id="IPR039872">
    <property type="entry name" value="KIAA0513"/>
</dbReference>
<protein>
    <submittedName>
        <fullName evidence="3">Uncharacterized protein KIAA0513 homolog</fullName>
    </submittedName>
</protein>
<keyword evidence="2" id="KW-1185">Reference proteome</keyword>